<organism evidence="2 3">
    <name type="scientific">Cohnella fermenti</name>
    <dbReference type="NCBI Taxonomy" id="2565925"/>
    <lineage>
        <taxon>Bacteria</taxon>
        <taxon>Bacillati</taxon>
        <taxon>Bacillota</taxon>
        <taxon>Bacilli</taxon>
        <taxon>Bacillales</taxon>
        <taxon>Paenibacillaceae</taxon>
        <taxon>Cohnella</taxon>
    </lineage>
</organism>
<dbReference type="RefSeq" id="WP_136371320.1">
    <property type="nucleotide sequence ID" value="NZ_SSOB01000024.1"/>
</dbReference>
<dbReference type="AlphaFoldDB" id="A0A4S4BNU0"/>
<evidence type="ECO:0000313" key="3">
    <source>
        <dbReference type="Proteomes" id="UP000310636"/>
    </source>
</evidence>
<dbReference type="Proteomes" id="UP000310636">
    <property type="component" value="Unassembled WGS sequence"/>
</dbReference>
<accession>A0A4S4BNU0</accession>
<evidence type="ECO:0000259" key="1">
    <source>
        <dbReference type="Pfam" id="PF03235"/>
    </source>
</evidence>
<dbReference type="InterPro" id="IPR004919">
    <property type="entry name" value="GmrSD_N"/>
</dbReference>
<dbReference type="Pfam" id="PF03235">
    <property type="entry name" value="GmrSD_N"/>
    <property type="match status" value="1"/>
</dbReference>
<evidence type="ECO:0000313" key="2">
    <source>
        <dbReference type="EMBL" id="THF76546.1"/>
    </source>
</evidence>
<feature type="domain" description="GmrSD restriction endonucleases N-terminal" evidence="1">
    <location>
        <begin position="13"/>
        <end position="224"/>
    </location>
</feature>
<proteinExistence type="predicted"/>
<protein>
    <submittedName>
        <fullName evidence="2">DUF262 domain-containing protein</fullName>
    </submittedName>
</protein>
<name>A0A4S4BNU0_9BACL</name>
<dbReference type="EMBL" id="SSOB01000024">
    <property type="protein sequence ID" value="THF76546.1"/>
    <property type="molecule type" value="Genomic_DNA"/>
</dbReference>
<keyword evidence="3" id="KW-1185">Reference proteome</keyword>
<dbReference type="OrthoDB" id="9798761at2"/>
<reference evidence="2 3" key="1">
    <citation type="submission" date="2019-04" db="EMBL/GenBank/DDBJ databases">
        <title>Cohnella sp. nov. isolated from preserved vegetables.</title>
        <authorList>
            <person name="Lin S.-Y."/>
            <person name="Hung M.-H."/>
            <person name="Young C.-C."/>
        </authorList>
    </citation>
    <scope>NUCLEOTIDE SEQUENCE [LARGE SCALE GENOMIC DNA]</scope>
    <source>
        <strain evidence="2 3">CC-MHH1044</strain>
    </source>
</reference>
<sequence>MMAEHPVNTLLKLLAEFRVEIPIVQRDYAQGRQDPDTTIVRETLLADIRTAIREQKNPVELNFVYGKVEGDTFIPIDGQQRLTTLFLLHIYAFADDPSRTELFKKFSYETRTSSRDFLEKLTLHRSAVFTDAAAPSAEIEDSEWFVAGWKYDPTIQSALTMLDDIKQAFCEADNLAHCLSNPAFEPVVFKFLEMKELGMEDSLYIKLNSRGKPLTPFENFKAQLIGRLQKLKLPMTVDFEQRFDREWTDLFWANSQKSFDQTFLAFFGEILINKGLLVQSSNWERGLSYDRISADVFEAAYNTLTYLCSNLNDAITHRLVFKALSANRNYQDRVIFHAITTYFHSSKGIKEESYEQWLRIMKNLTLNSTIDEISLYHRAVEGINHAAKHWDSLLDCFAQGGSIVGFSSEQVKEEQEKAKLIAGDAAFAQAIYDAEEHPYFSGQIRSALHYSIGPDNLHDKNSFVRYWTKISALIGHTGPIHGNLLRQALLSLGDYTLPVGAYRTLCVNDPNEAASTPSLKRLFSNHGAIVKRLLDAIADAADVEGELKALLAGATVPQSDWRYCFILVPALFNEMSASHYRLREIDGEMILVPNKSTNGYSYGVFLTALCEQLKSKHAIELLQDVLGTWADRYLSVKGLEIRYKNNKFIITNNGNPIYETQSDRPIAEVMASGLL</sequence>
<comment type="caution">
    <text evidence="2">The sequence shown here is derived from an EMBL/GenBank/DDBJ whole genome shotgun (WGS) entry which is preliminary data.</text>
</comment>
<gene>
    <name evidence="2" type="ORF">E6C55_18605</name>
</gene>